<dbReference type="InterPro" id="IPR027417">
    <property type="entry name" value="P-loop_NTPase"/>
</dbReference>
<evidence type="ECO:0000256" key="5">
    <source>
        <dbReference type="SAM" id="MobiDB-lite"/>
    </source>
</evidence>
<feature type="compositionally biased region" description="Basic residues" evidence="5">
    <location>
        <begin position="56"/>
        <end position="70"/>
    </location>
</feature>
<sequence>TLQELEKEAGLQPVKISTPNRASSATSSINSDVDIIEESPTNHSSVYSLRERTKAKHFNKSKTKNKRMKSRSCEQLTTTEKVEANNTLSQFFRSEYEFSGDILQILPETRSTKNEKLEIEKTKEKVVDNESDMFDDWIVPQNVESKPLGEANGKENISSANIVWDDSYDFNDVDLSLCKENNIMELNLKVDDQVALGLDNVTFTQNFMNEASFENDLNTNKDSNSIATSKFIEEEMESCKNSFTNEVLTENGRQSPNVRSGHLSSLNLNISESSFTLNYSDSLTDSTMENDDKQMITEDVIEKSQPLKHLNSIDSWGLPTSIVREYHRKNIFNMFDWQRECLSNPKVLLKNANLVYCAPTSAGKTLVSEILMIKNVLEKQKKVLIILPFVSVVREKMNYL</sequence>
<organism evidence="7 8">
    <name type="scientific">Pseudolycoriella hygida</name>
    <dbReference type="NCBI Taxonomy" id="35572"/>
    <lineage>
        <taxon>Eukaryota</taxon>
        <taxon>Metazoa</taxon>
        <taxon>Ecdysozoa</taxon>
        <taxon>Arthropoda</taxon>
        <taxon>Hexapoda</taxon>
        <taxon>Insecta</taxon>
        <taxon>Pterygota</taxon>
        <taxon>Neoptera</taxon>
        <taxon>Endopterygota</taxon>
        <taxon>Diptera</taxon>
        <taxon>Nematocera</taxon>
        <taxon>Sciaroidea</taxon>
        <taxon>Sciaridae</taxon>
        <taxon>Pseudolycoriella</taxon>
    </lineage>
</organism>
<dbReference type="InterPro" id="IPR011545">
    <property type="entry name" value="DEAD/DEAH_box_helicase_dom"/>
</dbReference>
<dbReference type="SUPFAM" id="SSF52540">
    <property type="entry name" value="P-loop containing nucleoside triphosphate hydrolases"/>
    <property type="match status" value="1"/>
</dbReference>
<feature type="region of interest" description="Disordered" evidence="5">
    <location>
        <begin position="56"/>
        <end position="75"/>
    </location>
</feature>
<evidence type="ECO:0000256" key="3">
    <source>
        <dbReference type="ARBA" id="ARBA00022806"/>
    </source>
</evidence>
<dbReference type="Proteomes" id="UP001151699">
    <property type="component" value="Chromosome A"/>
</dbReference>
<dbReference type="InterPro" id="IPR050474">
    <property type="entry name" value="Hel308_SKI2-like"/>
</dbReference>
<dbReference type="EMBL" id="WJQU01000001">
    <property type="protein sequence ID" value="KAJ6648761.1"/>
    <property type="molecule type" value="Genomic_DNA"/>
</dbReference>
<reference evidence="7" key="1">
    <citation type="submission" date="2022-07" db="EMBL/GenBank/DDBJ databases">
        <authorList>
            <person name="Trinca V."/>
            <person name="Uliana J.V.C."/>
            <person name="Torres T.T."/>
            <person name="Ward R.J."/>
            <person name="Monesi N."/>
        </authorList>
    </citation>
    <scope>NUCLEOTIDE SEQUENCE</scope>
    <source>
        <strain evidence="7">HSMRA1968</strain>
        <tissue evidence="7">Whole embryos</tissue>
    </source>
</reference>
<evidence type="ECO:0000256" key="2">
    <source>
        <dbReference type="ARBA" id="ARBA00022801"/>
    </source>
</evidence>
<dbReference type="PANTHER" id="PTHR47961">
    <property type="entry name" value="DNA POLYMERASE THETA, PUTATIVE (AFU_ORTHOLOGUE AFUA_1G05260)-RELATED"/>
    <property type="match status" value="1"/>
</dbReference>
<gene>
    <name evidence="7" type="primary">PolQ_1</name>
    <name evidence="7" type="ORF">Bhyg_03992</name>
</gene>
<feature type="non-terminal residue" evidence="7">
    <location>
        <position position="1"/>
    </location>
</feature>
<keyword evidence="3" id="KW-0347">Helicase</keyword>
<dbReference type="AlphaFoldDB" id="A0A9Q0NEB0"/>
<proteinExistence type="predicted"/>
<keyword evidence="8" id="KW-1185">Reference proteome</keyword>
<feature type="non-terminal residue" evidence="7">
    <location>
        <position position="400"/>
    </location>
</feature>
<evidence type="ECO:0000256" key="4">
    <source>
        <dbReference type="ARBA" id="ARBA00022840"/>
    </source>
</evidence>
<dbReference type="Gene3D" id="3.40.50.300">
    <property type="entry name" value="P-loop containing nucleotide triphosphate hydrolases"/>
    <property type="match status" value="1"/>
</dbReference>
<keyword evidence="1" id="KW-0547">Nucleotide-binding</keyword>
<comment type="caution">
    <text evidence="7">The sequence shown here is derived from an EMBL/GenBank/DDBJ whole genome shotgun (WGS) entry which is preliminary data.</text>
</comment>
<dbReference type="GO" id="GO:0004386">
    <property type="term" value="F:helicase activity"/>
    <property type="evidence" value="ECO:0007669"/>
    <property type="project" value="UniProtKB-KW"/>
</dbReference>
<evidence type="ECO:0000256" key="1">
    <source>
        <dbReference type="ARBA" id="ARBA00022741"/>
    </source>
</evidence>
<protein>
    <submittedName>
        <fullName evidence="7">DNA polymerase theta</fullName>
    </submittedName>
</protein>
<dbReference type="OrthoDB" id="2320933at2759"/>
<accession>A0A9Q0NEB0</accession>
<keyword evidence="4" id="KW-0067">ATP-binding</keyword>
<feature type="domain" description="DEAD/DEAH-box helicase" evidence="6">
    <location>
        <begin position="347"/>
        <end position="397"/>
    </location>
</feature>
<dbReference type="PANTHER" id="PTHR47961:SF6">
    <property type="entry name" value="DNA-DIRECTED DNA POLYMERASE"/>
    <property type="match status" value="1"/>
</dbReference>
<evidence type="ECO:0000313" key="7">
    <source>
        <dbReference type="EMBL" id="KAJ6648761.1"/>
    </source>
</evidence>
<dbReference type="GO" id="GO:0016787">
    <property type="term" value="F:hydrolase activity"/>
    <property type="evidence" value="ECO:0007669"/>
    <property type="project" value="UniProtKB-KW"/>
</dbReference>
<feature type="region of interest" description="Disordered" evidence="5">
    <location>
        <begin position="1"/>
        <end position="45"/>
    </location>
</feature>
<feature type="compositionally biased region" description="Polar residues" evidence="5">
    <location>
        <begin position="15"/>
        <end position="31"/>
    </location>
</feature>
<evidence type="ECO:0000259" key="6">
    <source>
        <dbReference type="Pfam" id="PF00270"/>
    </source>
</evidence>
<keyword evidence="2" id="KW-0378">Hydrolase</keyword>
<evidence type="ECO:0000313" key="8">
    <source>
        <dbReference type="Proteomes" id="UP001151699"/>
    </source>
</evidence>
<dbReference type="Pfam" id="PF00270">
    <property type="entry name" value="DEAD"/>
    <property type="match status" value="1"/>
</dbReference>
<dbReference type="GO" id="GO:0005524">
    <property type="term" value="F:ATP binding"/>
    <property type="evidence" value="ECO:0007669"/>
    <property type="project" value="UniProtKB-KW"/>
</dbReference>
<dbReference type="GO" id="GO:0003676">
    <property type="term" value="F:nucleic acid binding"/>
    <property type="evidence" value="ECO:0007669"/>
    <property type="project" value="InterPro"/>
</dbReference>
<name>A0A9Q0NEB0_9DIPT</name>